<reference evidence="2" key="1">
    <citation type="submission" date="2022-09" db="EMBL/GenBank/DDBJ databases">
        <title>Comparative genomics and taxonomic characterization of three novel marine species of genus Reichenbachiella exhibiting antioxidant and polysaccharide degradation activities.</title>
        <authorList>
            <person name="Muhammad N."/>
            <person name="Lee Y.-J."/>
            <person name="Ko J."/>
            <person name="Kim S.-G."/>
        </authorList>
    </citation>
    <scope>NUCLEOTIDE SEQUENCE</scope>
    <source>
        <strain evidence="2">BKB1-1</strain>
    </source>
</reference>
<evidence type="ECO:0000313" key="3">
    <source>
        <dbReference type="Proteomes" id="UP001065174"/>
    </source>
</evidence>
<sequence>MNSYRKLILTLPLLLISLILSAQEICDDGIDNDGDGFIDCYDGQCSGDAQCLDFYFGNSVKCQDAATQNPAFSVKLQWASADQTAFNSVTPAIGDIDADGTPEVVSTNRENNTLTILNGANGSTKHGPLNVGFDIAKTVAIANLDNDDCAEIFVRGFRNNNIKMYDCELNQIWSKTTNTGGKVGIISLADFNGDGVVELLHGNEIRNAHTGNVIIAGAGDFETEVTHGTVAIDILPDGACADCAGLEIVDGGKIYSVSIATQTRTLVRDINDILPSNGQYAIKYSDWNFNAAAVADYNLDGKIDVIFSGGQYVSGSLKTTAFFWDVTNNSVMTFTVPQNHSNATGRINVADIDGDGHPNCTFVSKQRLYALDENMQQMWYKDVNEGSSGFTGCTVFDFNADKASEIVYRGEQYVHIIDGKTGNSLKQIKCTSRTFEEYPVVADVDGDGATEICVACSTDDNTPFSPYSNGKYGQIRVFEADGGENWQPSRAIWNQHGYFNVNVNDDLTIPTTQQDPTKVFSTNVCTTGDNRPLNGFLNQAPYLNEDGCPSFVTPDIQIVSIVSVGQAQCPDVSFDVTIKIQNSGDVVLSGLLPITFYNGSPTEDTSIKLNTVATSISGFDVNETMDITAQVVGNGGDFDLYISVNDDGSQDPAITNFIRPIPECEDTNNLTFTPVTSQNFDLQHAVISHNEKCDPTKPNNGDAKVFYFGTISETVTKLWLEDFEGLATGTKTDGGSTAWDFTTRPSTADNLEVSFTGATNELFFKDTDGEAVWETQIIDISAQESVNISVDLKSSTKTDASNDYMRVYYSLDGGSEVGLTGGLNNGNFGSRTATATKLTGSTLKIIARVNNTEDDEFYYLDNLLVEGVTDPQTGEITAGFKFHWFKNNNFNDTLYTGSRIATLADGVYQVVASSLSNSCISAPEEITINKVQNLPNVVIEKTQDLTDCSSPNGILSAYVLEGSNQVTTGYTFKWYIGSDLTTVQSVGPVATNLQARTYSVVVKNNLSGCETILSEDVSTALVAPGISLVTYSDVTDCTNTASGSITVASDGPNADYTFNWYHGNKIKAVPDHTELGSNGGQTYAGLEPGDYSVEAILNSTGCISALLPVTIVDNSAAPTIAVTPSPNRSCTADGNGTATANVNGGLATNYTFRYYKGSNTLPANEILTTAGTGKQTAQLLSAGQYIVTATENATGCTGRQQFTIVDDIVNPTTPTNPMDDIDIIHVTSCNGTPLGLGSIDASALDGLDGVDVSEFEAIVNGSFEQPDIQAVFGSSTFKIFDQSLADGWSSDGDGNLEYWRSGFNGVPSVEGNQFAEINANIPGAFYFDIVTKPGIRMVWSFYHRGRAGDDTMALEIDDPSAATPIEIVRKTTGKNAWQKYTGEYIVPAGQTLTRFAFRAISTSGGNKSVGNFLDDVVFEVAPYYFELYSGSNSSGTPIASNATGIFDNLNNGSYTLKIVNNITGCPTDDIPVTIKVVDQKPILTRQLKTSDDYCVDGNGTQRITAKTASDLGEPVKGYDFRVYTGTDTTVAPYKGPFTVMNGDHTFQDLENGAYRVVVFNKDNGCRSFTDITITDNSKLPSFAAPIVSPNTTCDPGVTPNGFASANIFGLPKANFTWTWYNGHGAVAGTEIPGKINEDGNVNSTANNLINFPAGDYSVTAYNTVTGCSAGTQDITIPNDPGAPQINLSELAPNTGCFKGNGSITASVYVPSTGTNATDDYTFEWFLGADDTGTQLTLGADLGNNSNVTFVGVGGYQVDSLGAGTYTVRVTDPGNCVNTRTITINSNPSEPVIDATTVGAVNITPVSVCTGSPDFANGAIELTAVADAISSDTADFVYTWYIGASDTGTPIQDGDKITPTASKTITGATRAHIKGLEEGSYTVVATRVSTGCSSDPVTIDVDTTPITLNATLDPANTNNNSVCDILVNTDNAHDGKITIDPASLTGGVVAYTWEWYAGTDAITGQEIATIVPTADASAGNILDKIPGGDYTVKVTNITTGCEAVETFSIGTDVQNINLDKTVAGNVTSTPLSVCEGAATYPNGGVTLANATINGAAPTGALGYYWYYGNSVDAAKLLTDGVDIFNQKGIAGTANIAVAGANTAAITGLNNGNYTVVILDSLSGCTSNAINIAVGLTTNTYTASADLVTPGATVNNTVCDIVTNQSKKYDGQITINPNGGFAATDFTYAWFAGLNDNTGTEIATVVPSATVSGNVLSNIPGGDYTVRMTNKITNCSSLQSFNINTVEQDVVITNAVGGDVTKTPLSVCEGAATYPNGSINLNNITVGGAAADPTKVEFAWYFGSSVDPTKLISNGDNIVDLKAGSVTGVAAVPVAGATTKNITGLNNGNYTVVMTDLVSGCQSDPISIAVGYAPPAAYTATVDATPGATVNNTVCDITVASSHNGQITVQPDAGAVGDYTWTWFVGLNDNTPIAGYAAFTATENNNVLSNIPGGDYTVRMTHKTTNCSSLQSFNINTVEQDVVITNAVGGDVTKTPLSVCEGAATYPNGSINLNNITVGGAAADPTKVEFAWYFGSSVDPTKLISNGDNIIDLKAGSVTGVAAVPVAGATTKNISGLNNGNYTVVMTDLVSGCQSDPISIAVGYAPPAAYTATVDATPGATVNNTVCDITVTTTYNGKITILPTTGAVADYDYEWFVGLNDTTPIAGYAPFTATEADNVLSDIPKGDYTVRLTHKTTNCSNLQSFSINEDLTKPVINNTLAADVLENPNTVCEDATTYPNGSIDLANITGSGSYSYVWYYGTGIDASKIITNGTNILDQKGTGTGGSVVVIDAANDNISNLDAGFYTVVATDNATGCVSDPITIEIEDDLATLVIAASVTQDNFSCDVTTPTGEVTASVTSGTANYTLDWYAGTNTTGTSLGQTTNIDNTLGSLSNGTYTVLLTDIDTKCTQTAQVVIKRSIPIITLTMGQTDQTNCTPNGTATATPNAITYTNGAPINHAPIAYTYEWYEGQIVTGTTLAETGAVLSGQVAGYYTVVATETLSGCSSNAYTIKIEDGVTANLPTATISTGTNAGGTTGIIPTSCNGLGSIVADVATNPNGGNITFEWYEGSLDYAGDPSAGTALSSGTGQLASDPSANIIVSTTPGSGTSGYASLENIPSGLYTLVMIDGTTTCRSQETFDLPFLGQQATTTIAIKHVEGCPDDGEATVGLSDNIEITYINLSGTFVDGETVIASPSGATGVIYNDNGSSMSISTTSEDAFTASDDITGQTSLATADIDGLIDGYNEDAVDDISEYDIYLYSGSGVPADRETPYVFEGETFPKIKSGAGKAPGDTIKFVGLPAGTYTAVAREKSNPNFNPSSTERCFSASATDAIEKRSFAPIVDSYSIIDNTVCDTSYPAGANGSITVTARKDAEDTYQPGLFEFNFYEVGAESPGQEVHTESDVTTTTATALAPGDYIVYIDRLGKAGNTANGCQVTQTFTIQDDPEEHVLASIDAGVTHIVDCSGTGSITITDAMITETAADYTYAWYKDTYPSTALTETSATLSGQTAGMYFVEATHKTKGCVTSAVQTEILDNSEAPVVVISLGQADSYCKPGDQGSGILNWTITGATGRYTYNWYKGSTTGTLVAGTGITGITGVNQIITGGSLANIASGEYTIEVIDMLSPDETCSTTATFTVPEESPTVTIGVSDYIIVDNENCNGTGSFEITDVLEDGESAITDLGYDLAVDYSYVFRLKGNLPLTSGTIDPATPYLLEGLEKGDYQVTITNETSKCTSSVFFFSIDDEFELPNIVLTAKTDDTSCNPAANVGSGSLSAAVDEGGSNETAGYTFTWFRGTDTSATGVEIDGSGPESVSGTEGQTISDLAAGTYTVVVVDTTDPNNTCRSEATYTIVEDNAIITLTSTEYTITNNENCNGTGSIEITDVLEDGVATGNLANYTYAFAMKGGAALPASAIVSGADLNILEGLEEGEYQVTIQNKTTLCTSSTFTFSIDDEFELPNIVLTAKTDDASCDPAANVGSGSLSAAVDEGGSNETAGYTFTWFRGTDTSATGVEIDGSGPESVSGTEGQTISDLAAGTYTVVVVDTTDPNNTCRSEATYTIVEDNAIITLTSTEYTITNNENCNGTGSIEITDVLEDGVATGNLANYTYAFAMKGGAALPASAIVSGADLNILEGLEEGEYQVTIQNKTTLCTSSTFTFSIDDEFELPNIVLTAKTDDASCDPAANVGSGSLSAAVDEGGSNETAGYTFTWFRGTDTSATGVEIDGSGPESVSGTEGQTISDLAAGTYTVVVVDTTDPNNTCRSEATYTIVEDNAVITLTAAQYTVTNDLNCANDNGTITITDVMVDGVSNGGTAGFTFAFAKKDGTAAGAPHGGTQVGSGPVISDLSKGDYQVIITNTTTTCTSGTYFFNIKEIKTDPVAVLVSKTADTNCTRTGNNGDGSLTIALQSGAAVTDYSFDWYRGATVDATMHLVTGTAANIGSAVVGGTNGETVTLLAPGIYTVVTTDTNGNGVNDGCASTKSFEILNAPVMNTLDSVAVAGNITHIVDCGATNGTITINDGDLSAGAVTDYTFTWYTANPKVLIAAPSVTTTATSITLNDLAVGSYYVEAIHNTTGCSTGQQLFAVEDNTVAPEVTISVNTADTSCDMDANEGNGALDWTITNNDGGNYSYQWYAGSTVASGTTLVDGVGPDHSIAGTSGTGTFPTAAGVISGTLSGIDAGNYILVVTDNDNPGATCFVAAEIILEEQIPVYEVTAAINTDNLNCVNDNGSIEITGITENGGAASVANFTFTVQNLDGSIPVGSTPTATGATGLAAGDYQIIISSTVSFCAGEVYDFVIEDDITYPSVDFTLGQADMYCDGGNGELTVATDAAAPVTIEWTHDPAAGATITGLDSGPYEVTITDGVTGCKITETYTVPFIPEEIQLDLVTDVIMIPSTDCTPGNGSIELTSINPDLLSDYTYFLHTGNYTVNAGVDMGNNPVFTGLMANTYYIEAKSNVSGCLSEVFEIEVEDASTPPVVELESFLLQTNCDPSNPNGSLTVTADGSSSTTDYTFTWTGGPANDPTYAGLGDGSYTVTVENMSTGCVTTETFGMRSEAAEPLLLNITTLSNENCIGFNGELAIQVLNSTNLTAVFEYYLVEGENYDESAITAAANNLNGNTASGMLHGTYSIVVLDVDGGCSSDPNIIEILDATNMDDMEMQIVQDHALTKCDLTKADGQATVSSIPDQPSKFTFYWHDGPTLADPLLDSTFTVYQLIDQTYAIEMVDRYTGCRTDDSITITNETQPVPLPLVTLVNDRTNCVTPNGVLSAAINEETAGYSFAWSDINGDPVGTKSTASGLDIGVYTVKAKDLNTGCISDPVETPISDQRVEPFFKVATTDSQCKELVFGTDEYLGDGTADLIFNTNVIIEEIYWTFNSGSKIDTTNVSDIISQDERLSGIGPDDYRVMVVDDNQCTYEATFSIATDIKIFNAVTDNGDTKNDYFRITCADKFPNNNVKIFNRAGTLVYKADGYEDRVDGKVFTGKSNVGLGGGGLGLPAGTYFYIFDKGTGGDDDVQQGYLELLR</sequence>
<gene>
    <name evidence="2" type="ORF">N6H18_16045</name>
</gene>
<dbReference type="Proteomes" id="UP001065174">
    <property type="component" value="Chromosome"/>
</dbReference>
<proteinExistence type="predicted"/>
<organism evidence="2 3">
    <name type="scientific">Reichenbachiella agarivorans</name>
    <dbReference type="NCBI Taxonomy" id="2979464"/>
    <lineage>
        <taxon>Bacteria</taxon>
        <taxon>Pseudomonadati</taxon>
        <taxon>Bacteroidota</taxon>
        <taxon>Cytophagia</taxon>
        <taxon>Cytophagales</taxon>
        <taxon>Reichenbachiellaceae</taxon>
        <taxon>Reichenbachiella</taxon>
    </lineage>
</organism>
<accession>A0ABY6CUD8</accession>
<name>A0ABY6CUD8_9BACT</name>
<dbReference type="InterPro" id="IPR028994">
    <property type="entry name" value="Integrin_alpha_N"/>
</dbReference>
<keyword evidence="1" id="KW-0732">Signal</keyword>
<protein>
    <submittedName>
        <fullName evidence="2">Gliding motility-associated C-terminal domain-containing protein</fullName>
    </submittedName>
</protein>
<dbReference type="SUPFAM" id="SSF69318">
    <property type="entry name" value="Integrin alpha N-terminal domain"/>
    <property type="match status" value="2"/>
</dbReference>
<dbReference type="EMBL" id="CP106679">
    <property type="protein sequence ID" value="UXP31860.1"/>
    <property type="molecule type" value="Genomic_DNA"/>
</dbReference>
<keyword evidence="3" id="KW-1185">Reference proteome</keyword>
<evidence type="ECO:0000256" key="1">
    <source>
        <dbReference type="SAM" id="SignalP"/>
    </source>
</evidence>
<feature type="chain" id="PRO_5045386464" evidence="1">
    <location>
        <begin position="23"/>
        <end position="5527"/>
    </location>
</feature>
<feature type="signal peptide" evidence="1">
    <location>
        <begin position="1"/>
        <end position="22"/>
    </location>
</feature>
<dbReference type="Pfam" id="PF13585">
    <property type="entry name" value="CHU_C"/>
    <property type="match status" value="1"/>
</dbReference>
<dbReference type="RefSeq" id="WP_262309299.1">
    <property type="nucleotide sequence ID" value="NZ_CP106679.1"/>
</dbReference>
<evidence type="ECO:0000313" key="2">
    <source>
        <dbReference type="EMBL" id="UXP31860.1"/>
    </source>
</evidence>